<keyword evidence="5" id="KW-0186">Copper</keyword>
<reference evidence="10" key="2">
    <citation type="submission" date="2020-02" db="EMBL/GenBank/DDBJ databases">
        <title>Identification and distribution of gene clusters putatively required for synthesis of sphingolipid metabolism inhibitors in phylogenetically diverse species of the filamentous fungus Fusarium.</title>
        <authorList>
            <person name="Kim H.-S."/>
            <person name="Busman M."/>
            <person name="Brown D.W."/>
            <person name="Divon H."/>
            <person name="Uhlig S."/>
            <person name="Proctor R.H."/>
        </authorList>
    </citation>
    <scope>NUCLEOTIDE SEQUENCE</scope>
    <source>
        <strain evidence="10">NRRL 25174</strain>
    </source>
</reference>
<dbReference type="InterPro" id="IPR011707">
    <property type="entry name" value="Cu-oxidase-like_N"/>
</dbReference>
<evidence type="ECO:0000259" key="7">
    <source>
        <dbReference type="Pfam" id="PF00394"/>
    </source>
</evidence>
<evidence type="ECO:0000256" key="6">
    <source>
        <dbReference type="ARBA" id="ARBA00023180"/>
    </source>
</evidence>
<dbReference type="InterPro" id="IPR011706">
    <property type="entry name" value="Cu-oxidase_C"/>
</dbReference>
<accession>A0A9P5AIL1</accession>
<dbReference type="InterPro" id="IPR008972">
    <property type="entry name" value="Cupredoxin"/>
</dbReference>
<dbReference type="Pfam" id="PF07731">
    <property type="entry name" value="Cu-oxidase_2"/>
    <property type="match status" value="1"/>
</dbReference>
<dbReference type="PANTHER" id="PTHR11709">
    <property type="entry name" value="MULTI-COPPER OXIDASE"/>
    <property type="match status" value="1"/>
</dbReference>
<dbReference type="SUPFAM" id="SSF49503">
    <property type="entry name" value="Cupredoxins"/>
    <property type="match status" value="3"/>
</dbReference>
<dbReference type="AlphaFoldDB" id="A0A9P5AIL1"/>
<dbReference type="Proteomes" id="UP000730481">
    <property type="component" value="Unassembled WGS sequence"/>
</dbReference>
<organism evidence="10 11">
    <name type="scientific">Fusarium beomiforme</name>
    <dbReference type="NCBI Taxonomy" id="44412"/>
    <lineage>
        <taxon>Eukaryota</taxon>
        <taxon>Fungi</taxon>
        <taxon>Dikarya</taxon>
        <taxon>Ascomycota</taxon>
        <taxon>Pezizomycotina</taxon>
        <taxon>Sordariomycetes</taxon>
        <taxon>Hypocreomycetidae</taxon>
        <taxon>Hypocreales</taxon>
        <taxon>Nectriaceae</taxon>
        <taxon>Fusarium</taxon>
        <taxon>Fusarium burgessii species complex</taxon>
    </lineage>
</organism>
<dbReference type="EMBL" id="PVQB02000287">
    <property type="protein sequence ID" value="KAF4339377.1"/>
    <property type="molecule type" value="Genomic_DNA"/>
</dbReference>
<dbReference type="InterPro" id="IPR001117">
    <property type="entry name" value="Cu-oxidase_2nd"/>
</dbReference>
<dbReference type="InterPro" id="IPR033138">
    <property type="entry name" value="Cu_oxidase_CS"/>
</dbReference>
<dbReference type="PANTHER" id="PTHR11709:SF394">
    <property type="entry name" value="FI03373P-RELATED"/>
    <property type="match status" value="1"/>
</dbReference>
<reference evidence="10" key="1">
    <citation type="journal article" date="2017" name="Mycologia">
        <title>Fusarium algeriense, sp. nov., a novel toxigenic crown rot pathogen of durum wheat from Algeria is nested in the Fusarium burgessii species complex.</title>
        <authorList>
            <person name="Laraba I."/>
            <person name="Keddad A."/>
            <person name="Boureghda H."/>
            <person name="Abdallah N."/>
            <person name="Vaughan M.M."/>
            <person name="Proctor R.H."/>
            <person name="Busman M."/>
            <person name="O'Donnell K."/>
        </authorList>
    </citation>
    <scope>NUCLEOTIDE SEQUENCE</scope>
    <source>
        <strain evidence="10">NRRL 25174</strain>
    </source>
</reference>
<dbReference type="Pfam" id="PF00394">
    <property type="entry name" value="Cu-oxidase"/>
    <property type="match status" value="1"/>
</dbReference>
<evidence type="ECO:0000256" key="5">
    <source>
        <dbReference type="ARBA" id="ARBA00023008"/>
    </source>
</evidence>
<keyword evidence="6" id="KW-0325">Glycoprotein</keyword>
<dbReference type="GO" id="GO:0016491">
    <property type="term" value="F:oxidoreductase activity"/>
    <property type="evidence" value="ECO:0007669"/>
    <property type="project" value="UniProtKB-KW"/>
</dbReference>
<comment type="caution">
    <text evidence="10">The sequence shown here is derived from an EMBL/GenBank/DDBJ whole genome shotgun (WGS) entry which is preliminary data.</text>
</comment>
<evidence type="ECO:0000256" key="3">
    <source>
        <dbReference type="ARBA" id="ARBA00022729"/>
    </source>
</evidence>
<evidence type="ECO:0000313" key="10">
    <source>
        <dbReference type="EMBL" id="KAF4339377.1"/>
    </source>
</evidence>
<evidence type="ECO:0000313" key="11">
    <source>
        <dbReference type="Proteomes" id="UP000730481"/>
    </source>
</evidence>
<keyword evidence="3" id="KW-0732">Signal</keyword>
<feature type="domain" description="Plastocyanin-like" evidence="9">
    <location>
        <begin position="11"/>
        <end position="77"/>
    </location>
</feature>
<proteinExistence type="inferred from homology"/>
<evidence type="ECO:0000256" key="1">
    <source>
        <dbReference type="ARBA" id="ARBA00010609"/>
    </source>
</evidence>
<dbReference type="OrthoDB" id="2121828at2759"/>
<sequence>MNSDLTDFCMQHWHGLSQSAYPFSDGTPLASQWPIPPGHYFDYELRSEVDTAGTYFYHSHIGFQASTAGGPLIVEDPGATSCDRNLERVFFLSEWPGEARGFLINGKGIASSGVPQRASKTLEVIEVEPAKAYRLRFIGGTSLSMAMIGVENHTQFDIIAADGHYTQPYTVDLIQIGTGQRYDAVLRTKSCQELRELGKLDYYIQVENRDRIKMVSSYGILRYKNTCNLPSQKHLPEHSNPSKSPMILPPTISGYLDYKLRPLRHTNPPTINEVTRRVIIHTQLLAHHYYAWQVNNNTWTEDQADPVPHTSSSQPYLVALYNNQSRYLPDYDAAFANGGLDPKTGTYPAKLGEVIEIVFQQLASRSEDGTPGGQLDTHPWHAHGAHYWDMGGGPGAWDPDVEGGKPNEKAGWRVWRLRINDPGVWMVHCHTLQHMIQGMQTVWIHGDAKDFMHLERPDVQGYLNYGGDVYGNATHAPTVVHFHELS</sequence>
<keyword evidence="2" id="KW-0479">Metal-binding</keyword>
<comment type="similarity">
    <text evidence="1">Belongs to the multicopper oxidase family.</text>
</comment>
<keyword evidence="11" id="KW-1185">Reference proteome</keyword>
<dbReference type="InterPro" id="IPR002355">
    <property type="entry name" value="Cu_oxidase_Cu_BS"/>
</dbReference>
<evidence type="ECO:0000259" key="9">
    <source>
        <dbReference type="Pfam" id="PF07732"/>
    </source>
</evidence>
<protein>
    <submittedName>
        <fullName evidence="10">Multicopper oxidase</fullName>
    </submittedName>
</protein>
<keyword evidence="4" id="KW-0560">Oxidoreductase</keyword>
<dbReference type="PROSITE" id="PS00080">
    <property type="entry name" value="MULTICOPPER_OXIDASE2"/>
    <property type="match status" value="1"/>
</dbReference>
<name>A0A9P5AIL1_9HYPO</name>
<evidence type="ECO:0000256" key="2">
    <source>
        <dbReference type="ARBA" id="ARBA00022723"/>
    </source>
</evidence>
<dbReference type="GO" id="GO:0005507">
    <property type="term" value="F:copper ion binding"/>
    <property type="evidence" value="ECO:0007669"/>
    <property type="project" value="InterPro"/>
</dbReference>
<evidence type="ECO:0000259" key="8">
    <source>
        <dbReference type="Pfam" id="PF07731"/>
    </source>
</evidence>
<dbReference type="Pfam" id="PF07732">
    <property type="entry name" value="Cu-oxidase_3"/>
    <property type="match status" value="1"/>
</dbReference>
<evidence type="ECO:0000256" key="4">
    <source>
        <dbReference type="ARBA" id="ARBA00023002"/>
    </source>
</evidence>
<dbReference type="PROSITE" id="PS00079">
    <property type="entry name" value="MULTICOPPER_OXIDASE1"/>
    <property type="match status" value="1"/>
</dbReference>
<dbReference type="Gene3D" id="2.60.40.420">
    <property type="entry name" value="Cupredoxins - blue copper proteins"/>
    <property type="match status" value="3"/>
</dbReference>
<feature type="domain" description="Plastocyanin-like" evidence="7">
    <location>
        <begin position="94"/>
        <end position="225"/>
    </location>
</feature>
<gene>
    <name evidence="10" type="ORF">FBEOM_6707</name>
</gene>
<dbReference type="InterPro" id="IPR045087">
    <property type="entry name" value="Cu-oxidase_fam"/>
</dbReference>
<feature type="domain" description="Plastocyanin-like" evidence="8">
    <location>
        <begin position="330"/>
        <end position="445"/>
    </location>
</feature>